<keyword evidence="1" id="KW-0472">Membrane</keyword>
<keyword evidence="1" id="KW-1133">Transmembrane helix</keyword>
<dbReference type="RefSeq" id="WP_096333214.1">
    <property type="nucleotide sequence ID" value="NZ_FOMX01000002.1"/>
</dbReference>
<reference evidence="3" key="1">
    <citation type="submission" date="2016-10" db="EMBL/GenBank/DDBJ databases">
        <authorList>
            <person name="Varghese N."/>
            <person name="Submissions S."/>
        </authorList>
    </citation>
    <scope>NUCLEOTIDE SEQUENCE [LARGE SCALE GENOMIC DNA]</scope>
    <source>
        <strain evidence="3">ATCC 25963</strain>
    </source>
</reference>
<gene>
    <name evidence="2" type="ORF">SAMN02745121_00116</name>
</gene>
<keyword evidence="1" id="KW-0812">Transmembrane</keyword>
<dbReference type="EMBL" id="FOMX01000002">
    <property type="protein sequence ID" value="SFD47303.1"/>
    <property type="molecule type" value="Genomic_DNA"/>
</dbReference>
<feature type="transmembrane region" description="Helical" evidence="1">
    <location>
        <begin position="50"/>
        <end position="72"/>
    </location>
</feature>
<dbReference type="AlphaFoldDB" id="A0A1I1STT1"/>
<organism evidence="2 3">
    <name type="scientific">Nannocystis exedens</name>
    <dbReference type="NCBI Taxonomy" id="54"/>
    <lineage>
        <taxon>Bacteria</taxon>
        <taxon>Pseudomonadati</taxon>
        <taxon>Myxococcota</taxon>
        <taxon>Polyangia</taxon>
        <taxon>Nannocystales</taxon>
        <taxon>Nannocystaceae</taxon>
        <taxon>Nannocystis</taxon>
    </lineage>
</organism>
<feature type="transmembrane region" description="Helical" evidence="1">
    <location>
        <begin position="142"/>
        <end position="163"/>
    </location>
</feature>
<dbReference type="Proteomes" id="UP000199400">
    <property type="component" value="Unassembled WGS sequence"/>
</dbReference>
<protein>
    <submittedName>
        <fullName evidence="2">Uncharacterized protein</fullName>
    </submittedName>
</protein>
<feature type="transmembrane region" description="Helical" evidence="1">
    <location>
        <begin position="21"/>
        <end position="44"/>
    </location>
</feature>
<evidence type="ECO:0000313" key="3">
    <source>
        <dbReference type="Proteomes" id="UP000199400"/>
    </source>
</evidence>
<sequence>MSARVDALVAGYRREVRHRWLLTWAGRLVSLYLAVLYIYLLMVLGHDDPFYISLNLVALVTGLSGFVTAFYYEVPGVVRALHSPDPALADDAWAAVERLRPELLPRLLVDLNLPPDERPELARSLDRAGLVRLTEARARDRWRTIGPIYLVGFGLALAGYLWLVHTWEPATVR</sequence>
<accession>A0A1I1STT1</accession>
<name>A0A1I1STT1_9BACT</name>
<evidence type="ECO:0000313" key="2">
    <source>
        <dbReference type="EMBL" id="SFD47303.1"/>
    </source>
</evidence>
<proteinExistence type="predicted"/>
<keyword evidence="3" id="KW-1185">Reference proteome</keyword>
<evidence type="ECO:0000256" key="1">
    <source>
        <dbReference type="SAM" id="Phobius"/>
    </source>
</evidence>